<keyword evidence="1" id="KW-0812">Transmembrane</keyword>
<accession>A0A815TWU2</accession>
<evidence type="ECO:0000256" key="1">
    <source>
        <dbReference type="SAM" id="Phobius"/>
    </source>
</evidence>
<keyword evidence="1" id="KW-1133">Transmembrane helix</keyword>
<organism evidence="2 3">
    <name type="scientific">Adineta ricciae</name>
    <name type="common">Rotifer</name>
    <dbReference type="NCBI Taxonomy" id="249248"/>
    <lineage>
        <taxon>Eukaryota</taxon>
        <taxon>Metazoa</taxon>
        <taxon>Spiralia</taxon>
        <taxon>Gnathifera</taxon>
        <taxon>Rotifera</taxon>
        <taxon>Eurotatoria</taxon>
        <taxon>Bdelloidea</taxon>
        <taxon>Adinetida</taxon>
        <taxon>Adinetidae</taxon>
        <taxon>Adineta</taxon>
    </lineage>
</organism>
<feature type="transmembrane region" description="Helical" evidence="1">
    <location>
        <begin position="367"/>
        <end position="398"/>
    </location>
</feature>
<reference evidence="2" key="1">
    <citation type="submission" date="2021-02" db="EMBL/GenBank/DDBJ databases">
        <authorList>
            <person name="Nowell W R."/>
        </authorList>
    </citation>
    <scope>NUCLEOTIDE SEQUENCE</scope>
</reference>
<comment type="caution">
    <text evidence="2">The sequence shown here is derived from an EMBL/GenBank/DDBJ whole genome shotgun (WGS) entry which is preliminary data.</text>
</comment>
<proteinExistence type="predicted"/>
<name>A0A815TWU2_ADIRI</name>
<protein>
    <submittedName>
        <fullName evidence="2">Uncharacterized protein</fullName>
    </submittedName>
</protein>
<keyword evidence="1" id="KW-0472">Membrane</keyword>
<dbReference type="AlphaFoldDB" id="A0A815TWU2"/>
<evidence type="ECO:0000313" key="2">
    <source>
        <dbReference type="EMBL" id="CAF1511686.1"/>
    </source>
</evidence>
<gene>
    <name evidence="2" type="ORF">EDS130_LOCUS43288</name>
</gene>
<feature type="transmembrane region" description="Helical" evidence="1">
    <location>
        <begin position="26"/>
        <end position="48"/>
    </location>
</feature>
<dbReference type="Proteomes" id="UP000663852">
    <property type="component" value="Unassembled WGS sequence"/>
</dbReference>
<evidence type="ECO:0000313" key="3">
    <source>
        <dbReference type="Proteomes" id="UP000663852"/>
    </source>
</evidence>
<dbReference type="EMBL" id="CAJNOJ010000698">
    <property type="protein sequence ID" value="CAF1511686.1"/>
    <property type="molecule type" value="Genomic_DNA"/>
</dbReference>
<sequence>MAKVVSTNIMPSIVDQRQHRIKRISIGLGIFLFILSLAFPVYIIKIYFQNAIVKNNIPSTIRVSNPTLQQYFLLYSDYSETLTCPCTQPSMNYGKILEIDYILHPVCSSIFVSEEWILSFSDNNSPLFFDDFRMTASYAFQTLQTLCMLSQQTIENNLMKFYSEEYINLNILPPVMFQPNIELRVSKFMEFSKNDFLLSFTMIRKIIQANGLLSGLQTNYQFMAQNTEVHTISNIYNGCSCSVSPTCITQSMIYDVSSYTSLFSIPGFYTGCYVVESLLQSNLQCFFNQTCLDQLLSYISTPMTVQALNESLLFEDFINSAIRNLTENLMVELINLSINYENYYEKCQPIFCSYVIETPSTTETRNYTIYIIGLVIGIIGGVISILHLIIPTLVTLIVRNN</sequence>
<dbReference type="OrthoDB" id="10034248at2759"/>